<feature type="chain" id="PRO_5015532546" evidence="1">
    <location>
        <begin position="19"/>
        <end position="412"/>
    </location>
</feature>
<evidence type="ECO:0000256" key="1">
    <source>
        <dbReference type="SAM" id="SignalP"/>
    </source>
</evidence>
<dbReference type="AlphaFoldDB" id="A0A2U3KP84"/>
<dbReference type="Proteomes" id="UP000238701">
    <property type="component" value="Unassembled WGS sequence"/>
</dbReference>
<name>A0A2U3KP84_9BACT</name>
<protein>
    <submittedName>
        <fullName evidence="2">Uncharacterized protein</fullName>
    </submittedName>
</protein>
<accession>A0A2U3KP84</accession>
<feature type="signal peptide" evidence="1">
    <location>
        <begin position="1"/>
        <end position="18"/>
    </location>
</feature>
<sequence>MPNRSFLAIASATFFAFAFFSVSSVDVLGQTAPPEDQAGRTQYFPDTTDGIHLEMVFNYNVAHPKIEKGKVDMVWGSNYATQPRGVYNTSYIPYSVDNFTNTVAWYQTNHPDWLEYLCDQKTLAFEFGTTTLAPLDFANPAVRAYQWANWVDAPLAQGFGGIAVDTMSLTNDWQRCGHFDSGNQWVQQYTGQSDDPTFRHDVLDWEMDTYEHVHHYSETATMQVNVSYAFGESNADNLRLMTTTDLLFDERGFTNWGTASQNVSTPTQWEGIMAALKYVESKGLCYMTNGEEPQPTKKITQAERLWVLANYLLVKNHCTYVYLTGTTDGQQDYGSLYIFPEYSIPIGHPTGPMTKKQGVWERCFSGGLALVNPYNKTATVTLPPGDYTDVNGNPAGPTVTMTHQTGLILLRQ</sequence>
<organism evidence="2 3">
    <name type="scientific">Candidatus Sulfotelmatobacter kueseliae</name>
    <dbReference type="NCBI Taxonomy" id="2042962"/>
    <lineage>
        <taxon>Bacteria</taxon>
        <taxon>Pseudomonadati</taxon>
        <taxon>Acidobacteriota</taxon>
        <taxon>Terriglobia</taxon>
        <taxon>Terriglobales</taxon>
        <taxon>Candidatus Korobacteraceae</taxon>
        <taxon>Candidatus Sulfotelmatobacter</taxon>
    </lineage>
</organism>
<proteinExistence type="predicted"/>
<evidence type="ECO:0000313" key="2">
    <source>
        <dbReference type="EMBL" id="SPF41410.1"/>
    </source>
</evidence>
<gene>
    <name evidence="2" type="ORF">SBA1_360007</name>
</gene>
<dbReference type="InterPro" id="IPR029455">
    <property type="entry name" value="GHL15"/>
</dbReference>
<evidence type="ECO:0000313" key="3">
    <source>
        <dbReference type="Proteomes" id="UP000238701"/>
    </source>
</evidence>
<keyword evidence="1" id="KW-0732">Signal</keyword>
<dbReference type="EMBL" id="OMOD01000129">
    <property type="protein sequence ID" value="SPF41410.1"/>
    <property type="molecule type" value="Genomic_DNA"/>
</dbReference>
<dbReference type="Pfam" id="PF14885">
    <property type="entry name" value="GHL15"/>
    <property type="match status" value="1"/>
</dbReference>
<reference evidence="3" key="1">
    <citation type="submission" date="2018-02" db="EMBL/GenBank/DDBJ databases">
        <authorList>
            <person name="Hausmann B."/>
        </authorList>
    </citation>
    <scope>NUCLEOTIDE SEQUENCE [LARGE SCALE GENOMIC DNA]</scope>
    <source>
        <strain evidence="3">Peat soil MAG SbA1</strain>
    </source>
</reference>